<accession>A0A7X8XVK3</accession>
<dbReference type="PANTHER" id="PTHR42852:SF6">
    <property type="entry name" value="THIOL:DISULFIDE INTERCHANGE PROTEIN DSBE"/>
    <property type="match status" value="1"/>
</dbReference>
<sequence>MKNKLFSILALIISVTLFSFTNTPKGDGDKESLYVFKDLEGNTVDLTEFEGKYVYIDVWASWCGPCLREIPSLQEIEKKYEGKDIVFVSLSVDQSTDAWKAMVKKKDLHGNQLHLGTNFKFTDKFNITSIPRFILLDKKGKVENANAPRPSEEALVALFKDLGL</sequence>
<keyword evidence="4" id="KW-0676">Redox-active center</keyword>
<dbReference type="SUPFAM" id="SSF52833">
    <property type="entry name" value="Thioredoxin-like"/>
    <property type="match status" value="1"/>
</dbReference>
<comment type="subcellular location">
    <subcellularLocation>
        <location evidence="1">Cell envelope</location>
    </subcellularLocation>
</comment>
<feature type="chain" id="PRO_5030715191" evidence="5">
    <location>
        <begin position="22"/>
        <end position="164"/>
    </location>
</feature>
<evidence type="ECO:0000256" key="2">
    <source>
        <dbReference type="ARBA" id="ARBA00022748"/>
    </source>
</evidence>
<evidence type="ECO:0000256" key="4">
    <source>
        <dbReference type="ARBA" id="ARBA00023284"/>
    </source>
</evidence>
<dbReference type="GO" id="GO:0030313">
    <property type="term" value="C:cell envelope"/>
    <property type="evidence" value="ECO:0007669"/>
    <property type="project" value="UniProtKB-SubCell"/>
</dbReference>
<dbReference type="Pfam" id="PF08534">
    <property type="entry name" value="Redoxin"/>
    <property type="match status" value="1"/>
</dbReference>
<dbReference type="EMBL" id="JABAIL010000002">
    <property type="protein sequence ID" value="NLR91145.1"/>
    <property type="molecule type" value="Genomic_DNA"/>
</dbReference>
<dbReference type="InterPro" id="IPR036249">
    <property type="entry name" value="Thioredoxin-like_sf"/>
</dbReference>
<keyword evidence="8" id="KW-1185">Reference proteome</keyword>
<dbReference type="CDD" id="cd02966">
    <property type="entry name" value="TlpA_like_family"/>
    <property type="match status" value="1"/>
</dbReference>
<organism evidence="7 8">
    <name type="scientific">Flammeovirga agarivorans</name>
    <dbReference type="NCBI Taxonomy" id="2726742"/>
    <lineage>
        <taxon>Bacteria</taxon>
        <taxon>Pseudomonadati</taxon>
        <taxon>Bacteroidota</taxon>
        <taxon>Cytophagia</taxon>
        <taxon>Cytophagales</taxon>
        <taxon>Flammeovirgaceae</taxon>
        <taxon>Flammeovirga</taxon>
    </lineage>
</organism>
<feature type="domain" description="Thioredoxin" evidence="6">
    <location>
        <begin position="25"/>
        <end position="164"/>
    </location>
</feature>
<comment type="caution">
    <text evidence="7">The sequence shown here is derived from an EMBL/GenBank/DDBJ whole genome shotgun (WGS) entry which is preliminary data.</text>
</comment>
<evidence type="ECO:0000256" key="5">
    <source>
        <dbReference type="SAM" id="SignalP"/>
    </source>
</evidence>
<dbReference type="InterPro" id="IPR050553">
    <property type="entry name" value="Thioredoxin_ResA/DsbE_sf"/>
</dbReference>
<dbReference type="InterPro" id="IPR013740">
    <property type="entry name" value="Redoxin"/>
</dbReference>
<gene>
    <name evidence="7" type="ORF">HGP29_08000</name>
</gene>
<dbReference type="InterPro" id="IPR013766">
    <property type="entry name" value="Thioredoxin_domain"/>
</dbReference>
<name>A0A7X8XVK3_9BACT</name>
<evidence type="ECO:0000313" key="7">
    <source>
        <dbReference type="EMBL" id="NLR91145.1"/>
    </source>
</evidence>
<dbReference type="PANTHER" id="PTHR42852">
    <property type="entry name" value="THIOL:DISULFIDE INTERCHANGE PROTEIN DSBE"/>
    <property type="match status" value="1"/>
</dbReference>
<dbReference type="RefSeq" id="WP_168881844.1">
    <property type="nucleotide sequence ID" value="NZ_JABAIL010000002.1"/>
</dbReference>
<dbReference type="GO" id="GO:0016491">
    <property type="term" value="F:oxidoreductase activity"/>
    <property type="evidence" value="ECO:0007669"/>
    <property type="project" value="InterPro"/>
</dbReference>
<dbReference type="Proteomes" id="UP000585050">
    <property type="component" value="Unassembled WGS sequence"/>
</dbReference>
<evidence type="ECO:0000313" key="8">
    <source>
        <dbReference type="Proteomes" id="UP000585050"/>
    </source>
</evidence>
<evidence type="ECO:0000256" key="1">
    <source>
        <dbReference type="ARBA" id="ARBA00004196"/>
    </source>
</evidence>
<keyword evidence="5" id="KW-0732">Signal</keyword>
<keyword evidence="2" id="KW-0201">Cytochrome c-type biogenesis</keyword>
<protein>
    <submittedName>
        <fullName evidence="7">TlpA family protein disulfide reductase</fullName>
    </submittedName>
</protein>
<feature type="signal peptide" evidence="5">
    <location>
        <begin position="1"/>
        <end position="21"/>
    </location>
</feature>
<dbReference type="PROSITE" id="PS51352">
    <property type="entry name" value="THIOREDOXIN_2"/>
    <property type="match status" value="1"/>
</dbReference>
<dbReference type="GO" id="GO:0017004">
    <property type="term" value="P:cytochrome complex assembly"/>
    <property type="evidence" value="ECO:0007669"/>
    <property type="project" value="UniProtKB-KW"/>
</dbReference>
<reference evidence="7 8" key="1">
    <citation type="submission" date="2020-04" db="EMBL/GenBank/DDBJ databases">
        <title>Flammeovirga sp. SR4, a novel species isolated from seawater.</title>
        <authorList>
            <person name="Wang X."/>
        </authorList>
    </citation>
    <scope>NUCLEOTIDE SEQUENCE [LARGE SCALE GENOMIC DNA]</scope>
    <source>
        <strain evidence="7 8">SR4</strain>
    </source>
</reference>
<evidence type="ECO:0000256" key="3">
    <source>
        <dbReference type="ARBA" id="ARBA00023157"/>
    </source>
</evidence>
<keyword evidence="3" id="KW-1015">Disulfide bond</keyword>
<proteinExistence type="predicted"/>
<dbReference type="Gene3D" id="3.40.30.10">
    <property type="entry name" value="Glutaredoxin"/>
    <property type="match status" value="1"/>
</dbReference>
<evidence type="ECO:0000259" key="6">
    <source>
        <dbReference type="PROSITE" id="PS51352"/>
    </source>
</evidence>
<dbReference type="AlphaFoldDB" id="A0A7X8XVK3"/>